<evidence type="ECO:0000313" key="1">
    <source>
        <dbReference type="EMBL" id="SUS08515.1"/>
    </source>
</evidence>
<dbReference type="AlphaFoldDB" id="A0A380TJ97"/>
<organism evidence="1">
    <name type="scientific">metagenome</name>
    <dbReference type="NCBI Taxonomy" id="256318"/>
    <lineage>
        <taxon>unclassified sequences</taxon>
        <taxon>metagenomes</taxon>
    </lineage>
</organism>
<dbReference type="EMBL" id="UIDG01000625">
    <property type="protein sequence ID" value="SUS08515.1"/>
    <property type="molecule type" value="Genomic_DNA"/>
</dbReference>
<name>A0A380TJ97_9ZZZZ</name>
<sequence length="84" mass="9256">MRGQPTWDGLQHPLANSAGTKAAGDGGLEVLIAAHQTIRNVTTLGTLVVLWQHTLLQTEVVPELFCPRIQSQQHLRWVLLVPRA</sequence>
<proteinExistence type="predicted"/>
<protein>
    <submittedName>
        <fullName evidence="1">Uncharacterized protein</fullName>
    </submittedName>
</protein>
<reference evidence="1" key="1">
    <citation type="submission" date="2018-07" db="EMBL/GenBank/DDBJ databases">
        <authorList>
            <person name="Quirk P.G."/>
            <person name="Krulwich T.A."/>
        </authorList>
    </citation>
    <scope>NUCLEOTIDE SEQUENCE</scope>
</reference>
<gene>
    <name evidence="1" type="ORF">DF3PB_710007</name>
</gene>
<accession>A0A380TJ97</accession>